<dbReference type="InterPro" id="IPR012337">
    <property type="entry name" value="RNaseH-like_sf"/>
</dbReference>
<dbReference type="RefSeq" id="WP_128752612.1">
    <property type="nucleotide sequence ID" value="NZ_CP035282.1"/>
</dbReference>
<accession>A0A410QD99</accession>
<dbReference type="SUPFAM" id="SSF53098">
    <property type="entry name" value="Ribonuclease H-like"/>
    <property type="match status" value="1"/>
</dbReference>
<reference evidence="2" key="1">
    <citation type="submission" date="2019-01" db="EMBL/GenBank/DDBJ databases">
        <title>Draft genomes of a novel of Sporanaerobacter strains.</title>
        <authorList>
            <person name="Ma S."/>
        </authorList>
    </citation>
    <scope>NUCLEOTIDE SEQUENCE [LARGE SCALE GENOMIC DNA]</scope>
    <source>
        <strain evidence="2">NJN-17</strain>
    </source>
</reference>
<organism evidence="1 2">
    <name type="scientific">Acidilutibacter cellobiosedens</name>
    <dbReference type="NCBI Taxonomy" id="2507161"/>
    <lineage>
        <taxon>Bacteria</taxon>
        <taxon>Bacillati</taxon>
        <taxon>Bacillota</taxon>
        <taxon>Tissierellia</taxon>
        <taxon>Tissierellales</taxon>
        <taxon>Acidilutibacteraceae</taxon>
        <taxon>Acidilutibacter</taxon>
    </lineage>
</organism>
<evidence type="ECO:0008006" key="3">
    <source>
        <dbReference type="Google" id="ProtNLM"/>
    </source>
</evidence>
<keyword evidence="2" id="KW-1185">Reference proteome</keyword>
<dbReference type="Proteomes" id="UP000287969">
    <property type="component" value="Chromosome"/>
</dbReference>
<proteinExistence type="predicted"/>
<dbReference type="OrthoDB" id="2325342at2"/>
<protein>
    <recommendedName>
        <fullName evidence="3">Transposase IS4-like domain-containing protein</fullName>
    </recommendedName>
</protein>
<dbReference type="AlphaFoldDB" id="A0A410QD99"/>
<evidence type="ECO:0000313" key="1">
    <source>
        <dbReference type="EMBL" id="QAT61966.1"/>
    </source>
</evidence>
<dbReference type="KEGG" id="spoa:EQM13_10385"/>
<gene>
    <name evidence="1" type="ORF">EQM13_10385</name>
</gene>
<dbReference type="EMBL" id="CP035282">
    <property type="protein sequence ID" value="QAT61966.1"/>
    <property type="molecule type" value="Genomic_DNA"/>
</dbReference>
<sequence>MMLLTNLKSTEKRKISLLVAKVYLMRWRIEEYFKFKKQQFDFEDIRVWSLKSIRNFNLIATITVGYIGIMTSEKKDNIFFKELKECSKRIYNIPKFIYYAIGYAIEDILVKTKVGIHSFIHKNLKSQ</sequence>
<dbReference type="Gene3D" id="3.90.350.10">
    <property type="entry name" value="Transposase Inhibitor Protein From Tn5, Chain A, domain 1"/>
    <property type="match status" value="1"/>
</dbReference>
<name>A0A410QD99_9FIRM</name>
<evidence type="ECO:0000313" key="2">
    <source>
        <dbReference type="Proteomes" id="UP000287969"/>
    </source>
</evidence>